<dbReference type="Pfam" id="PF13439">
    <property type="entry name" value="Glyco_transf_4"/>
    <property type="match status" value="1"/>
</dbReference>
<organism evidence="2">
    <name type="scientific">marine sediment metagenome</name>
    <dbReference type="NCBI Taxonomy" id="412755"/>
    <lineage>
        <taxon>unclassified sequences</taxon>
        <taxon>metagenomes</taxon>
        <taxon>ecological metagenomes</taxon>
    </lineage>
</organism>
<dbReference type="SUPFAM" id="SSF53756">
    <property type="entry name" value="UDP-Glycosyltransferase/glycogen phosphorylase"/>
    <property type="match status" value="1"/>
</dbReference>
<evidence type="ECO:0000313" key="2">
    <source>
        <dbReference type="EMBL" id="GAG72285.1"/>
    </source>
</evidence>
<evidence type="ECO:0000259" key="1">
    <source>
        <dbReference type="Pfam" id="PF13439"/>
    </source>
</evidence>
<dbReference type="AlphaFoldDB" id="X0ZRB1"/>
<protein>
    <recommendedName>
        <fullName evidence="1">Glycosyltransferase subfamily 4-like N-terminal domain-containing protein</fullName>
    </recommendedName>
</protein>
<reference evidence="2" key="1">
    <citation type="journal article" date="2014" name="Front. Microbiol.">
        <title>High frequency of phylogenetically diverse reductive dehalogenase-homologous genes in deep subseafloor sedimentary metagenomes.</title>
        <authorList>
            <person name="Kawai M."/>
            <person name="Futagami T."/>
            <person name="Toyoda A."/>
            <person name="Takaki Y."/>
            <person name="Nishi S."/>
            <person name="Hori S."/>
            <person name="Arai W."/>
            <person name="Tsubouchi T."/>
            <person name="Morono Y."/>
            <person name="Uchiyama I."/>
            <person name="Ito T."/>
            <person name="Fujiyama A."/>
            <person name="Inagaki F."/>
            <person name="Takami H."/>
        </authorList>
    </citation>
    <scope>NUCLEOTIDE SEQUENCE</scope>
    <source>
        <strain evidence="2">Expedition CK06-06</strain>
    </source>
</reference>
<dbReference type="Gene3D" id="3.40.50.2000">
    <property type="entry name" value="Glycogen Phosphorylase B"/>
    <property type="match status" value="1"/>
</dbReference>
<accession>X0ZRB1</accession>
<comment type="caution">
    <text evidence="2">The sequence shown here is derived from an EMBL/GenBank/DDBJ whole genome shotgun (WGS) entry which is preliminary data.</text>
</comment>
<name>X0ZRB1_9ZZZZ</name>
<dbReference type="InterPro" id="IPR028098">
    <property type="entry name" value="Glyco_trans_4-like_N"/>
</dbReference>
<proteinExistence type="predicted"/>
<feature type="domain" description="Glycosyltransferase subfamily 4-like N-terminal" evidence="1">
    <location>
        <begin position="16"/>
        <end position="194"/>
    </location>
</feature>
<gene>
    <name evidence="2" type="ORF">S01H4_08885</name>
</gene>
<dbReference type="EMBL" id="BART01003125">
    <property type="protein sequence ID" value="GAG72285.1"/>
    <property type="molecule type" value="Genomic_DNA"/>
</dbReference>
<sequence length="244" mass="27723">MKILHLCDSLNPAGLGGYESYLHYLSEHLVNNEHVSIVVTQAPERDSPDFVDYEHYRVRYLSGNFLEARKWELFALPKDKREKKASILFKENDLELNIASLENQLLDFIKESKPDIIHAHSTYVVFNRVLSNLQEGGSLGNIPMVATIHGRPKPLILPSGERTTDFESFSDACPFDLVLAVSDNVAEVLDEYLSKKGIDVPVLPLYLGIDLSVFYPIPETKKEWDIAFLGRLEKMKAVDLFPEM</sequence>
<feature type="non-terminal residue" evidence="2">
    <location>
        <position position="244"/>
    </location>
</feature>